<dbReference type="InterPro" id="IPR038883">
    <property type="entry name" value="AN11006-like"/>
</dbReference>
<dbReference type="PANTHER" id="PTHR42085">
    <property type="entry name" value="F-BOX DOMAIN-CONTAINING PROTEIN"/>
    <property type="match status" value="1"/>
</dbReference>
<name>A0A6S6W6P6_9PLEO</name>
<dbReference type="EMBL" id="HG992983">
    <property type="protein sequence ID" value="CAE7194007.1"/>
    <property type="molecule type" value="Genomic_DNA"/>
</dbReference>
<reference evidence="1" key="1">
    <citation type="submission" date="2021-02" db="EMBL/GenBank/DDBJ databases">
        <authorList>
            <person name="Syme A R."/>
            <person name="Syme A R."/>
            <person name="Moolhuijzen P."/>
        </authorList>
    </citation>
    <scope>NUCLEOTIDE SEQUENCE</scope>
    <source>
        <strain evidence="1">W1-1</strain>
    </source>
</reference>
<organism evidence="1 2">
    <name type="scientific">Pyrenophora teres f. teres</name>
    <dbReference type="NCBI Taxonomy" id="97479"/>
    <lineage>
        <taxon>Eukaryota</taxon>
        <taxon>Fungi</taxon>
        <taxon>Dikarya</taxon>
        <taxon>Ascomycota</taxon>
        <taxon>Pezizomycotina</taxon>
        <taxon>Dothideomycetes</taxon>
        <taxon>Pleosporomycetidae</taxon>
        <taxon>Pleosporales</taxon>
        <taxon>Pleosporineae</taxon>
        <taxon>Pleosporaceae</taxon>
        <taxon>Pyrenophora</taxon>
    </lineage>
</organism>
<evidence type="ECO:0000313" key="2">
    <source>
        <dbReference type="Proteomes" id="UP000472372"/>
    </source>
</evidence>
<dbReference type="PANTHER" id="PTHR42085:SF1">
    <property type="entry name" value="F-BOX DOMAIN-CONTAINING PROTEIN"/>
    <property type="match status" value="1"/>
</dbReference>
<dbReference type="AlphaFoldDB" id="A0A6S6W6P6"/>
<sequence length="215" mass="25002">MATNIDMPEPSFAPRYVQEMYAYAPFRHMNSAYKESARINQLNSPFLRLPAELRNNIYEYYFSDSITIIRNTTHGGDNGMSYKNRCDNTCPLNLLEASRQIHHEASPLFWSLATFGAQHGTTAKEIKSLLGLRKCALITKLCREDTYMDWSYSLENMEMPLPPVVGVPEFRSLRSVCILMRRYPSHTLRRLLTNVSRYEFGNVEISFFEDKELEF</sequence>
<proteinExistence type="predicted"/>
<dbReference type="Proteomes" id="UP000472372">
    <property type="component" value="Chromosome 7"/>
</dbReference>
<accession>A0A6S6W6P6</accession>
<evidence type="ECO:0000313" key="1">
    <source>
        <dbReference type="EMBL" id="CAE7194007.1"/>
    </source>
</evidence>
<protein>
    <submittedName>
        <fullName evidence="1">Uncharacterized protein</fullName>
    </submittedName>
</protein>
<gene>
    <name evidence="1" type="ORF">PTTW11_07868</name>
</gene>